<dbReference type="InterPro" id="IPR049560">
    <property type="entry name" value="MeTrfase_RsmB-F_NOP2_cat"/>
</dbReference>
<dbReference type="Pfam" id="PF01189">
    <property type="entry name" value="Methyltr_RsmB-F"/>
    <property type="match status" value="1"/>
</dbReference>
<evidence type="ECO:0000256" key="7">
    <source>
        <dbReference type="ARBA" id="ARBA00022946"/>
    </source>
</evidence>
<sequence>MADVSDITKEAETLNIEDEGSDSEEEVKSNRHQRQKKQNQTAKGKSVSKKKEKELAKEKDLRESTMRAFNTYFEAIYGQERWPKLLEALQKPGRHCCLVNRFCSEEATQATISQFPALERLDYISIPAFISSERFPQPPKDEKGVCMYYPLDAASLLAVDALDLKPNHSVLDICAAPGGKTLAIMQHLTSMGSTLTSNEIAPDRKRRLKQVVWDYVPKGKERDRIIVTSRDGTHWEEEERYDRVLVDAPCSSERHLLKDMTEFLKWTPKKTGNASKEQLKILKSAIMAVRVNGLVVYGTCSISTKENDDVIEKILKKSKINIEVMRREWAIGERTKYGWIVLPDDGHGWGPLFFTILKRLPDDDDSNSEESQTESDED</sequence>
<dbReference type="AlphaFoldDB" id="A0A2P6NUS6"/>
<protein>
    <recommendedName>
        <fullName evidence="9">NOL1/NOP2/Sun domain family member 4</fullName>
    </recommendedName>
</protein>
<dbReference type="Gene3D" id="3.40.50.150">
    <property type="entry name" value="Vaccinia Virus protein VP39"/>
    <property type="match status" value="1"/>
</dbReference>
<evidence type="ECO:0000256" key="6">
    <source>
        <dbReference type="ARBA" id="ARBA00022884"/>
    </source>
</evidence>
<dbReference type="SUPFAM" id="SSF53335">
    <property type="entry name" value="S-adenosyl-L-methionine-dependent methyltransferases"/>
    <property type="match status" value="1"/>
</dbReference>
<dbReference type="EMBL" id="MDYQ01000018">
    <property type="protein sequence ID" value="PRP87724.1"/>
    <property type="molecule type" value="Genomic_DNA"/>
</dbReference>
<evidence type="ECO:0000256" key="3">
    <source>
        <dbReference type="ARBA" id="ARBA00022603"/>
    </source>
</evidence>
<dbReference type="InterPro" id="IPR001678">
    <property type="entry name" value="MeTrfase_RsmB-F_NOP2_dom"/>
</dbReference>
<evidence type="ECO:0000256" key="4">
    <source>
        <dbReference type="ARBA" id="ARBA00022679"/>
    </source>
</evidence>
<accession>A0A2P6NUS6</accession>
<dbReference type="InterPro" id="IPR029063">
    <property type="entry name" value="SAM-dependent_MTases_sf"/>
</dbReference>
<evidence type="ECO:0000256" key="1">
    <source>
        <dbReference type="ARBA" id="ARBA00004173"/>
    </source>
</evidence>
<dbReference type="InterPro" id="IPR023267">
    <property type="entry name" value="RCMT"/>
</dbReference>
<dbReference type="GO" id="GO:0003723">
    <property type="term" value="F:RNA binding"/>
    <property type="evidence" value="ECO:0007669"/>
    <property type="project" value="UniProtKB-UniRule"/>
</dbReference>
<dbReference type="OrthoDB" id="6093671at2759"/>
<keyword evidence="6 11" id="KW-0694">RNA-binding</keyword>
<keyword evidence="4 11" id="KW-0808">Transferase</keyword>
<evidence type="ECO:0000313" key="15">
    <source>
        <dbReference type="Proteomes" id="UP000241769"/>
    </source>
</evidence>
<feature type="active site" description="Nucleophile" evidence="11">
    <location>
        <position position="300"/>
    </location>
</feature>
<feature type="binding site" evidence="11">
    <location>
        <position position="199"/>
    </location>
    <ligand>
        <name>S-adenosyl-L-methionine</name>
        <dbReference type="ChEBI" id="CHEBI:59789"/>
    </ligand>
</feature>
<feature type="region of interest" description="Disordered" evidence="12">
    <location>
        <begin position="1"/>
        <end position="59"/>
    </location>
</feature>
<keyword evidence="5 11" id="KW-0949">S-adenosyl-L-methionine</keyword>
<dbReference type="Proteomes" id="UP000241769">
    <property type="component" value="Unassembled WGS sequence"/>
</dbReference>
<feature type="compositionally biased region" description="Acidic residues" evidence="12">
    <location>
        <begin position="15"/>
        <end position="25"/>
    </location>
</feature>
<proteinExistence type="inferred from homology"/>
<evidence type="ECO:0000256" key="2">
    <source>
        <dbReference type="ARBA" id="ARBA00022552"/>
    </source>
</evidence>
<evidence type="ECO:0000259" key="13">
    <source>
        <dbReference type="PROSITE" id="PS51686"/>
    </source>
</evidence>
<reference evidence="14 15" key="1">
    <citation type="journal article" date="2018" name="Genome Biol. Evol.">
        <title>Multiple Roots of Fruiting Body Formation in Amoebozoa.</title>
        <authorList>
            <person name="Hillmann F."/>
            <person name="Forbes G."/>
            <person name="Novohradska S."/>
            <person name="Ferling I."/>
            <person name="Riege K."/>
            <person name="Groth M."/>
            <person name="Westermann M."/>
            <person name="Marz M."/>
            <person name="Spaller T."/>
            <person name="Winckler T."/>
            <person name="Schaap P."/>
            <person name="Glockner G."/>
        </authorList>
    </citation>
    <scope>NUCLEOTIDE SEQUENCE [LARGE SCALE GENOMIC DNA]</scope>
    <source>
        <strain evidence="14 15">Jena</strain>
    </source>
</reference>
<comment type="similarity">
    <text evidence="11">Belongs to the class I-like SAM-binding methyltransferase superfamily. RsmB/NOP family.</text>
</comment>
<dbReference type="GO" id="GO:0005762">
    <property type="term" value="C:mitochondrial large ribosomal subunit"/>
    <property type="evidence" value="ECO:0007669"/>
    <property type="project" value="TreeGrafter"/>
</dbReference>
<dbReference type="PROSITE" id="PS51686">
    <property type="entry name" value="SAM_MT_RSMB_NOP"/>
    <property type="match status" value="1"/>
</dbReference>
<comment type="caution">
    <text evidence="14">The sequence shown here is derived from an EMBL/GenBank/DDBJ whole genome shotgun (WGS) entry which is preliminary data.</text>
</comment>
<keyword evidence="3 11" id="KW-0489">Methyltransferase</keyword>
<feature type="compositionally biased region" description="Basic and acidic residues" evidence="12">
    <location>
        <begin position="49"/>
        <end position="59"/>
    </location>
</feature>
<dbReference type="GO" id="GO:0008173">
    <property type="term" value="F:RNA methyltransferase activity"/>
    <property type="evidence" value="ECO:0007669"/>
    <property type="project" value="InterPro"/>
</dbReference>
<keyword evidence="8" id="KW-0496">Mitochondrion</keyword>
<dbReference type="PRINTS" id="PR02008">
    <property type="entry name" value="RCMTFAMILY"/>
</dbReference>
<feature type="binding site" evidence="11">
    <location>
        <begin position="174"/>
        <end position="180"/>
    </location>
    <ligand>
        <name>S-adenosyl-L-methionine</name>
        <dbReference type="ChEBI" id="CHEBI:59789"/>
    </ligand>
</feature>
<feature type="compositionally biased region" description="Basic and acidic residues" evidence="12">
    <location>
        <begin position="1"/>
        <end position="12"/>
    </location>
</feature>
<dbReference type="GO" id="GO:0031167">
    <property type="term" value="P:rRNA methylation"/>
    <property type="evidence" value="ECO:0007669"/>
    <property type="project" value="TreeGrafter"/>
</dbReference>
<evidence type="ECO:0000256" key="11">
    <source>
        <dbReference type="PROSITE-ProRule" id="PRU01023"/>
    </source>
</evidence>
<dbReference type="STRING" id="1890364.A0A2P6NUS6"/>
<evidence type="ECO:0000256" key="8">
    <source>
        <dbReference type="ARBA" id="ARBA00023128"/>
    </source>
</evidence>
<keyword evidence="7" id="KW-0809">Transit peptide</keyword>
<dbReference type="Gene3D" id="6.20.240.40">
    <property type="match status" value="1"/>
</dbReference>
<keyword evidence="15" id="KW-1185">Reference proteome</keyword>
<organism evidence="14 15">
    <name type="scientific">Planoprotostelium fungivorum</name>
    <dbReference type="NCBI Taxonomy" id="1890364"/>
    <lineage>
        <taxon>Eukaryota</taxon>
        <taxon>Amoebozoa</taxon>
        <taxon>Evosea</taxon>
        <taxon>Variosea</taxon>
        <taxon>Cavosteliida</taxon>
        <taxon>Cavosteliaceae</taxon>
        <taxon>Planoprotostelium</taxon>
    </lineage>
</organism>
<dbReference type="CDD" id="cd02440">
    <property type="entry name" value="AdoMet_MTases"/>
    <property type="match status" value="1"/>
</dbReference>
<name>A0A2P6NUS6_9EUKA</name>
<evidence type="ECO:0000256" key="10">
    <source>
        <dbReference type="ARBA" id="ARBA00049302"/>
    </source>
</evidence>
<evidence type="ECO:0000256" key="5">
    <source>
        <dbReference type="ARBA" id="ARBA00022691"/>
    </source>
</evidence>
<evidence type="ECO:0000256" key="12">
    <source>
        <dbReference type="SAM" id="MobiDB-lite"/>
    </source>
</evidence>
<feature type="binding site" evidence="11">
    <location>
        <position position="247"/>
    </location>
    <ligand>
        <name>S-adenosyl-L-methionine</name>
        <dbReference type="ChEBI" id="CHEBI:59789"/>
    </ligand>
</feature>
<dbReference type="PANTHER" id="PTHR22808:SF3">
    <property type="entry name" value="5-METHYLCYTOSINE RRNA METHYLTRANSFERASE NSUN4"/>
    <property type="match status" value="1"/>
</dbReference>
<dbReference type="PANTHER" id="PTHR22808">
    <property type="entry name" value="NCL1 YEAST -RELATED NOL1/NOP2/FMU SUN DOMAIN-CONTAINING"/>
    <property type="match status" value="1"/>
</dbReference>
<keyword evidence="2" id="KW-0698">rRNA processing</keyword>
<feature type="domain" description="SAM-dependent MTase RsmB/NOP-type" evidence="13">
    <location>
        <begin position="85"/>
        <end position="360"/>
    </location>
</feature>
<evidence type="ECO:0000256" key="9">
    <source>
        <dbReference type="ARBA" id="ARBA00042050"/>
    </source>
</evidence>
<feature type="binding site" evidence="11">
    <location>
        <position position="231"/>
    </location>
    <ligand>
        <name>S-adenosyl-L-methionine</name>
        <dbReference type="ChEBI" id="CHEBI:59789"/>
    </ligand>
</feature>
<comment type="subcellular location">
    <subcellularLocation>
        <location evidence="1">Mitochondrion</location>
    </subcellularLocation>
</comment>
<gene>
    <name evidence="14" type="ORF">PROFUN_02424</name>
</gene>
<dbReference type="InParanoid" id="A0A2P6NUS6"/>
<evidence type="ECO:0000313" key="14">
    <source>
        <dbReference type="EMBL" id="PRP87724.1"/>
    </source>
</evidence>
<comment type="catalytic activity">
    <reaction evidence="10">
        <text>a cytidine in rRNA + S-adenosyl-L-methionine = a 5-methylcytidine in rRNA + S-adenosyl-L-homocysteine + H(+)</text>
        <dbReference type="Rhea" id="RHEA:61484"/>
        <dbReference type="Rhea" id="RHEA-COMP:15836"/>
        <dbReference type="Rhea" id="RHEA-COMP:15837"/>
        <dbReference type="ChEBI" id="CHEBI:15378"/>
        <dbReference type="ChEBI" id="CHEBI:57856"/>
        <dbReference type="ChEBI" id="CHEBI:59789"/>
        <dbReference type="ChEBI" id="CHEBI:74483"/>
        <dbReference type="ChEBI" id="CHEBI:82748"/>
    </reaction>
</comment>